<dbReference type="Proteomes" id="UP000565579">
    <property type="component" value="Unassembled WGS sequence"/>
</dbReference>
<organism evidence="2 3">
    <name type="scientific">Nonomuraea rubra</name>
    <dbReference type="NCBI Taxonomy" id="46180"/>
    <lineage>
        <taxon>Bacteria</taxon>
        <taxon>Bacillati</taxon>
        <taxon>Actinomycetota</taxon>
        <taxon>Actinomycetes</taxon>
        <taxon>Streptosporangiales</taxon>
        <taxon>Streptosporangiaceae</taxon>
        <taxon>Nonomuraea</taxon>
    </lineage>
</organism>
<evidence type="ECO:0000313" key="3">
    <source>
        <dbReference type="Proteomes" id="UP000565579"/>
    </source>
</evidence>
<sequence length="168" mass="18251">MTISVAARWAGMQRLVRAASAVWWACGGSPSARRRTQGTDGGPTAKNLGRRHQRPTLATEEVLPAGQADTAADAVAERHVMDLQQRACGLFLLMYSLYWRRFVAIYMGECDHGIILRAATPAELWQLMSRVAPPNWQAGSLPPLTARPSSAVDAPGMPPVFPVEDASR</sequence>
<feature type="region of interest" description="Disordered" evidence="1">
    <location>
        <begin position="147"/>
        <end position="168"/>
    </location>
</feature>
<evidence type="ECO:0000313" key="2">
    <source>
        <dbReference type="EMBL" id="MBB6546884.1"/>
    </source>
</evidence>
<comment type="caution">
    <text evidence="2">The sequence shown here is derived from an EMBL/GenBank/DDBJ whole genome shotgun (WGS) entry which is preliminary data.</text>
</comment>
<evidence type="ECO:0000256" key="1">
    <source>
        <dbReference type="SAM" id="MobiDB-lite"/>
    </source>
</evidence>
<dbReference type="AlphaFoldDB" id="A0A7X0TX71"/>
<name>A0A7X0TX71_9ACTN</name>
<reference evidence="2 3" key="1">
    <citation type="submission" date="2020-08" db="EMBL/GenBank/DDBJ databases">
        <title>Sequencing the genomes of 1000 actinobacteria strains.</title>
        <authorList>
            <person name="Klenk H.-P."/>
        </authorList>
    </citation>
    <scope>NUCLEOTIDE SEQUENCE [LARGE SCALE GENOMIC DNA]</scope>
    <source>
        <strain evidence="2 3">DSM 43768</strain>
    </source>
</reference>
<gene>
    <name evidence="2" type="ORF">HD593_001679</name>
</gene>
<dbReference type="RefSeq" id="WP_185101619.1">
    <property type="nucleotide sequence ID" value="NZ_BAAAXY010000087.1"/>
</dbReference>
<dbReference type="EMBL" id="JACHMI010000001">
    <property type="protein sequence ID" value="MBB6546884.1"/>
    <property type="molecule type" value="Genomic_DNA"/>
</dbReference>
<accession>A0A7X0TX71</accession>
<feature type="region of interest" description="Disordered" evidence="1">
    <location>
        <begin position="28"/>
        <end position="54"/>
    </location>
</feature>
<keyword evidence="3" id="KW-1185">Reference proteome</keyword>
<protein>
    <submittedName>
        <fullName evidence="2">Uncharacterized protein</fullName>
    </submittedName>
</protein>
<proteinExistence type="predicted"/>